<dbReference type="SUPFAM" id="SSF75304">
    <property type="entry name" value="Amidase signature (AS) enzymes"/>
    <property type="match status" value="1"/>
</dbReference>
<evidence type="ECO:0000259" key="1">
    <source>
        <dbReference type="Pfam" id="PF01425"/>
    </source>
</evidence>
<dbReference type="InterPro" id="IPR014087">
    <property type="entry name" value="Carboxybiuret_hydro_AtzE"/>
</dbReference>
<sequence length="467" mass="49677">MKSFDSFTVSQLHQAIAQGEISATEIATSTLDAVEQANPVINAWTQITGDRMLSEAAKVDKSRASGAVLPPLAGIPYAVKNLLDVAGEVTLAGASLNSSNAAARHDAWTVSRLAAQGAMLSGMLNMDAYAYGFTTENSHYGATRNPRDLARVAGGSSGGSAAAVAAGLVHFTLGSDTNGSIRVPSSLSGILGLKPTFGRISRRGSQPFVASLDHIGPMARCSEDLSQVYDAIQGTDPQDHFQADKPVTETFSQLKRGQQGLRSAVLGGYFSLWCDDHAKAAVHRIAQALAAQEEIEMPQAGLARSAAFIISASEGGNQYLPKLRSIPEQFEPLSRERLLAGAMIPAAWYVQAQRFRQQFQQQILPLFDHWDILIAPATPCPATLLGQETIRINGQDLPTRANMGMLTQPISFLGLPVVTVPVTTSTGLPIGLQLIAPPWREDLCLRAAWALEQQGIVNVSSSPVMPA</sequence>
<proteinExistence type="predicted"/>
<accession>A0A0H3F6M5</accession>
<dbReference type="PANTHER" id="PTHR11895">
    <property type="entry name" value="TRANSAMIDASE"/>
    <property type="match status" value="1"/>
</dbReference>
<gene>
    <name evidence="2" type="ordered locus">Rahaq_0929</name>
</gene>
<reference evidence="2 3" key="2">
    <citation type="journal article" date="2012" name="J. Bacteriol.">
        <title>Complete Genome Sequence of Rahnella sp. Strain Y9602, a Gammaproteobacterium Isolate from Metal- and Radionuclide-Contaminated Soil.</title>
        <authorList>
            <person name="Martinez R.J."/>
            <person name="Bruce D."/>
            <person name="Detter C."/>
            <person name="Goodwin L.A."/>
            <person name="Han J."/>
            <person name="Han C.S."/>
            <person name="Held B."/>
            <person name="Land M.L."/>
            <person name="Mikhailova N."/>
            <person name="Nolan M."/>
            <person name="Pennacchio L."/>
            <person name="Pitluck S."/>
            <person name="Tapia R."/>
            <person name="Woyke T."/>
            <person name="Sobecky P.A."/>
        </authorList>
    </citation>
    <scope>NUCLEOTIDE SEQUENCE [LARGE SCALE GENOMIC DNA]</scope>
    <source>
        <strain evidence="2 3">Y9602</strain>
    </source>
</reference>
<dbReference type="KEGG" id="rah:Rahaq_0929"/>
<dbReference type="Gene3D" id="3.90.1300.10">
    <property type="entry name" value="Amidase signature (AS) domain"/>
    <property type="match status" value="1"/>
</dbReference>
<dbReference type="InterPro" id="IPR036928">
    <property type="entry name" value="AS_sf"/>
</dbReference>
<dbReference type="NCBIfam" id="NF006631">
    <property type="entry name" value="PRK09201.1"/>
    <property type="match status" value="1"/>
</dbReference>
<feature type="domain" description="Amidase" evidence="1">
    <location>
        <begin position="26"/>
        <end position="445"/>
    </location>
</feature>
<dbReference type="EMBL" id="CP002505">
    <property type="protein sequence ID" value="ADW72554.1"/>
    <property type="molecule type" value="Genomic_DNA"/>
</dbReference>
<name>A0A0H3F6M5_RAHSY</name>
<reference evidence="3" key="1">
    <citation type="submission" date="2011-01" db="EMBL/GenBank/DDBJ databases">
        <title>Complete sequence of chromosome of Rahnella sp. Y9602.</title>
        <authorList>
            <consortium name="US DOE Joint Genome Institute"/>
            <person name="Lucas S."/>
            <person name="Copeland A."/>
            <person name="Lapidus A."/>
            <person name="Cheng J.-F."/>
            <person name="Goodwin L."/>
            <person name="Pitluck S."/>
            <person name="Lu M."/>
            <person name="Detter J.C."/>
            <person name="Han C."/>
            <person name="Tapia R."/>
            <person name="Land M."/>
            <person name="Hauser L."/>
            <person name="Kyrpides N."/>
            <person name="Ivanova N."/>
            <person name="Ovchinnikova G."/>
            <person name="Pagani I."/>
            <person name="Sobecky P.A."/>
            <person name="Martinez R.J."/>
            <person name="Woyke T."/>
        </authorList>
    </citation>
    <scope>NUCLEOTIDE SEQUENCE [LARGE SCALE GENOMIC DNA]</scope>
    <source>
        <strain evidence="3">Y9602</strain>
    </source>
</reference>
<dbReference type="InterPro" id="IPR000120">
    <property type="entry name" value="Amidase"/>
</dbReference>
<dbReference type="eggNOG" id="COG0154">
    <property type="taxonomic scope" value="Bacteria"/>
</dbReference>
<evidence type="ECO:0000313" key="3">
    <source>
        <dbReference type="Proteomes" id="UP000007257"/>
    </source>
</evidence>
<dbReference type="InterPro" id="IPR023631">
    <property type="entry name" value="Amidase_dom"/>
</dbReference>
<dbReference type="GO" id="GO:0016787">
    <property type="term" value="F:hydrolase activity"/>
    <property type="evidence" value="ECO:0007669"/>
    <property type="project" value="UniProtKB-KW"/>
</dbReference>
<dbReference type="RefSeq" id="WP_013574259.1">
    <property type="nucleotide sequence ID" value="NC_015061.1"/>
</dbReference>
<dbReference type="Pfam" id="PF01425">
    <property type="entry name" value="Amidase"/>
    <property type="match status" value="1"/>
</dbReference>
<dbReference type="AlphaFoldDB" id="A0A0H3F6M5"/>
<dbReference type="NCBIfam" id="TIGR02715">
    <property type="entry name" value="amido_AtzE"/>
    <property type="match status" value="1"/>
</dbReference>
<organism evidence="2 3">
    <name type="scientific">Rahnella sp. (strain Y9602)</name>
    <dbReference type="NCBI Taxonomy" id="2703885"/>
    <lineage>
        <taxon>Bacteria</taxon>
        <taxon>Pseudomonadati</taxon>
        <taxon>Pseudomonadota</taxon>
        <taxon>Gammaproteobacteria</taxon>
        <taxon>Enterobacterales</taxon>
        <taxon>Yersiniaceae</taxon>
        <taxon>Rahnella</taxon>
    </lineage>
</organism>
<dbReference type="OrthoDB" id="9811471at2"/>
<dbReference type="PANTHER" id="PTHR11895:SF172">
    <property type="entry name" value="GLUTAMYL-TRNA(GLN) AMIDOTRANSFERASE"/>
    <property type="match status" value="1"/>
</dbReference>
<keyword evidence="2" id="KW-0378">Hydrolase</keyword>
<evidence type="ECO:0000313" key="2">
    <source>
        <dbReference type="EMBL" id="ADW72554.1"/>
    </source>
</evidence>
<dbReference type="HOGENOM" id="CLU_009600_0_3_6"/>
<protein>
    <submittedName>
        <fullName evidence="2">Amidohydrolase, AtzE family</fullName>
    </submittedName>
</protein>
<dbReference type="Proteomes" id="UP000007257">
    <property type="component" value="Chromosome"/>
</dbReference>